<organism evidence="4">
    <name type="scientific">Selaginella moellendorffii</name>
    <name type="common">Spikemoss</name>
    <dbReference type="NCBI Taxonomy" id="88036"/>
    <lineage>
        <taxon>Eukaryota</taxon>
        <taxon>Viridiplantae</taxon>
        <taxon>Streptophyta</taxon>
        <taxon>Embryophyta</taxon>
        <taxon>Tracheophyta</taxon>
        <taxon>Lycopodiopsida</taxon>
        <taxon>Selaginellales</taxon>
        <taxon>Selaginellaceae</taxon>
        <taxon>Selaginella</taxon>
    </lineage>
</organism>
<keyword evidence="4" id="KW-1185">Reference proteome</keyword>
<accession>D8T888</accession>
<feature type="compositionally biased region" description="Basic and acidic residues" evidence="1">
    <location>
        <begin position="100"/>
        <end position="116"/>
    </location>
</feature>
<feature type="region of interest" description="Disordered" evidence="1">
    <location>
        <begin position="467"/>
        <end position="532"/>
    </location>
</feature>
<reference evidence="3 4" key="1">
    <citation type="journal article" date="2011" name="Science">
        <title>The Selaginella genome identifies genetic changes associated with the evolution of vascular plants.</title>
        <authorList>
            <person name="Banks J.A."/>
            <person name="Nishiyama T."/>
            <person name="Hasebe M."/>
            <person name="Bowman J.L."/>
            <person name="Gribskov M."/>
            <person name="dePamphilis C."/>
            <person name="Albert V.A."/>
            <person name="Aono N."/>
            <person name="Aoyama T."/>
            <person name="Ambrose B.A."/>
            <person name="Ashton N.W."/>
            <person name="Axtell M.J."/>
            <person name="Barker E."/>
            <person name="Barker M.S."/>
            <person name="Bennetzen J.L."/>
            <person name="Bonawitz N.D."/>
            <person name="Chapple C."/>
            <person name="Cheng C."/>
            <person name="Correa L.G."/>
            <person name="Dacre M."/>
            <person name="DeBarry J."/>
            <person name="Dreyer I."/>
            <person name="Elias M."/>
            <person name="Engstrom E.M."/>
            <person name="Estelle M."/>
            <person name="Feng L."/>
            <person name="Finet C."/>
            <person name="Floyd S.K."/>
            <person name="Frommer W.B."/>
            <person name="Fujita T."/>
            <person name="Gramzow L."/>
            <person name="Gutensohn M."/>
            <person name="Harholt J."/>
            <person name="Hattori M."/>
            <person name="Heyl A."/>
            <person name="Hirai T."/>
            <person name="Hiwatashi Y."/>
            <person name="Ishikawa M."/>
            <person name="Iwata M."/>
            <person name="Karol K.G."/>
            <person name="Koehler B."/>
            <person name="Kolukisaoglu U."/>
            <person name="Kubo M."/>
            <person name="Kurata T."/>
            <person name="Lalonde S."/>
            <person name="Li K."/>
            <person name="Li Y."/>
            <person name="Litt A."/>
            <person name="Lyons E."/>
            <person name="Manning G."/>
            <person name="Maruyama T."/>
            <person name="Michael T.P."/>
            <person name="Mikami K."/>
            <person name="Miyazaki S."/>
            <person name="Morinaga S."/>
            <person name="Murata T."/>
            <person name="Mueller-Roeber B."/>
            <person name="Nelson D.R."/>
            <person name="Obara M."/>
            <person name="Oguri Y."/>
            <person name="Olmstead R.G."/>
            <person name="Onodera N."/>
            <person name="Petersen B.L."/>
            <person name="Pils B."/>
            <person name="Prigge M."/>
            <person name="Rensing S.A."/>
            <person name="Riano-Pachon D.M."/>
            <person name="Roberts A.W."/>
            <person name="Sato Y."/>
            <person name="Scheller H.V."/>
            <person name="Schulz B."/>
            <person name="Schulz C."/>
            <person name="Shakirov E.V."/>
            <person name="Shibagaki N."/>
            <person name="Shinohara N."/>
            <person name="Shippen D.E."/>
            <person name="Soerensen I."/>
            <person name="Sotooka R."/>
            <person name="Sugimoto N."/>
            <person name="Sugita M."/>
            <person name="Sumikawa N."/>
            <person name="Tanurdzic M."/>
            <person name="Theissen G."/>
            <person name="Ulvskov P."/>
            <person name="Wakazuki S."/>
            <person name="Weng J.K."/>
            <person name="Willats W.W."/>
            <person name="Wipf D."/>
            <person name="Wolf P.G."/>
            <person name="Yang L."/>
            <person name="Zimmer A.D."/>
            <person name="Zhu Q."/>
            <person name="Mitros T."/>
            <person name="Hellsten U."/>
            <person name="Loque D."/>
            <person name="Otillar R."/>
            <person name="Salamov A."/>
            <person name="Schmutz J."/>
            <person name="Shapiro H."/>
            <person name="Lindquist E."/>
            <person name="Lucas S."/>
            <person name="Rokhsar D."/>
            <person name="Grigoriev I.V."/>
        </authorList>
    </citation>
    <scope>NUCLEOTIDE SEQUENCE [LARGE SCALE GENOMIC DNA]</scope>
</reference>
<dbReference type="KEGG" id="smo:SELMODRAFT_432264"/>
<dbReference type="HOGENOM" id="CLU_457432_0_0_1"/>
<protein>
    <submittedName>
        <fullName evidence="3">Uncharacterized protein</fullName>
    </submittedName>
</protein>
<dbReference type="InParanoid" id="D8T888"/>
<dbReference type="Gramene" id="EFJ04598">
    <property type="protein sequence ID" value="EFJ04598"/>
    <property type="gene ID" value="SELMODRAFT_432264"/>
</dbReference>
<dbReference type="EMBL" id="GL377794">
    <property type="protein sequence ID" value="EFJ04598.1"/>
    <property type="molecule type" value="Genomic_DNA"/>
</dbReference>
<feature type="compositionally biased region" description="Basic and acidic residues" evidence="1">
    <location>
        <begin position="133"/>
        <end position="148"/>
    </location>
</feature>
<evidence type="ECO:0000313" key="3">
    <source>
        <dbReference type="EMBL" id="EFJ07096.1"/>
    </source>
</evidence>
<feature type="region of interest" description="Disordered" evidence="1">
    <location>
        <begin position="70"/>
        <end position="230"/>
    </location>
</feature>
<feature type="compositionally biased region" description="Basic residues" evidence="1">
    <location>
        <begin position="163"/>
        <end position="177"/>
    </location>
</feature>
<feature type="compositionally biased region" description="Basic and acidic residues" evidence="1">
    <location>
        <begin position="478"/>
        <end position="492"/>
    </location>
</feature>
<evidence type="ECO:0000313" key="4">
    <source>
        <dbReference type="Proteomes" id="UP000001514"/>
    </source>
</evidence>
<proteinExistence type="predicted"/>
<dbReference type="Gramene" id="EFJ07096">
    <property type="protein sequence ID" value="EFJ07096"/>
    <property type="gene ID" value="SELMODRAFT_430073"/>
</dbReference>
<feature type="region of interest" description="Disordered" evidence="1">
    <location>
        <begin position="548"/>
        <end position="597"/>
    </location>
</feature>
<evidence type="ECO:0000256" key="1">
    <source>
        <dbReference type="SAM" id="MobiDB-lite"/>
    </source>
</evidence>
<dbReference type="KEGG" id="smo:SELMODRAFT_430073"/>
<feature type="compositionally biased region" description="Polar residues" evidence="1">
    <location>
        <begin position="214"/>
        <end position="224"/>
    </location>
</feature>
<dbReference type="Proteomes" id="UP000001514">
    <property type="component" value="Unassembled WGS sequence"/>
</dbReference>
<evidence type="ECO:0000313" key="2">
    <source>
        <dbReference type="EMBL" id="EFJ04598.1"/>
    </source>
</evidence>
<name>D8T888_SELML</name>
<dbReference type="EMBL" id="GL377689">
    <property type="protein sequence ID" value="EFJ07096.1"/>
    <property type="molecule type" value="Genomic_DNA"/>
</dbReference>
<sequence>MISADSQQISSKQGSIWQEPHAATVFSGLSILNQGGCLQRFSSIPRWLYDLPNCQGTPAPVNPAPVYVIHQAPPPQAAPSPDYYSPLPHDSGSHPRYHDRHSPRDRREYRDRDIDYRGSAQNRYDQQGPRRPSSPDRGRTSRGRDHFRTNRRKREHMHQSHSPARRTGKRGHTKGTKKAQGPQRAVKTAELTQEKPVTKAVETPQATELPPKTTGENIKPSTAQELPVKESRPQYGHLDARSDHKIHTLLLALDDPILDKQDVIRWFTEHLHTTYGCVHFQVQPGPRRHLFTVNFLKFREMRRVLGEGVFSYQGSYAYVQQWEPESGPLGRCFPLHIRLDPGQPTPGTDLLRFFAPLGELVDFNKEEDRFTVEISIATALPTHLHDPQGHKVRLHYLNIPTTWGDLTPDFVSGWRFLGHDSTRQPPGLHRQSEHATIPMDNKENTHPQQAELAQYLQTCFKQWTKDEASRRRRKHQSHAKEASLQGRDRDDPDYPSTEDSSKDSDPELSQLPHTTRLAESPPAMAPPKSLAPSRYDALRLNLDFLNKGMAADNPQKPHNTPRTTYRHPWGEAFGSQHTQSLQIVLPNRDFPPSANED</sequence>
<gene>
    <name evidence="3" type="ORF">SELMODRAFT_430073</name>
    <name evidence="2" type="ORF">SELMODRAFT_432264</name>
</gene>
<dbReference type="AlphaFoldDB" id="D8T888"/>